<keyword evidence="6 8" id="KW-0413">Isomerase</keyword>
<dbReference type="InterPro" id="IPR015443">
    <property type="entry name" value="Aldose_1-epimerase"/>
</dbReference>
<gene>
    <name evidence="9" type="ORF">KZJ38_05450</name>
</gene>
<evidence type="ECO:0000313" key="9">
    <source>
        <dbReference type="EMBL" id="QYD69799.1"/>
    </source>
</evidence>
<dbReference type="InterPro" id="IPR047215">
    <property type="entry name" value="Galactose_mutarotase-like"/>
</dbReference>
<dbReference type="NCBIfam" id="NF008277">
    <property type="entry name" value="PRK11055.1"/>
    <property type="match status" value="1"/>
</dbReference>
<evidence type="ECO:0000256" key="5">
    <source>
        <dbReference type="ARBA" id="ARBA00014165"/>
    </source>
</evidence>
<sequence length="380" mass="40841">MNLADSRSTDRAPHAHVTVERWGTLPGGDAVRLFTLRNAHGMRVVISDLGATLVSWHAADRAGRIADVVLGHDTPAEYLASTSYFGGTIGRWANRIAHARFALDGVTYQLDRNQGDNLLHGGATGFHRALWDAREVDGTLVFAHESPEGDAGFPGTLEATVRYTLDDNGALTIDYDAATDAPTPVNLTNHTYFNLSGGSADRSADIRGHMIEIDADEFWEVDDTLIPIARASVTGNAFDFRTSAPIGARLDWPHTQLVRGKGFDHCYLLRSTSGAAGAPGAAGASSNPPGAVRRVAVLYDPGSGRELTVDTDANGLQFYSGNYLEGVVGRGGEQLRKHAALCLETGGYPNQINMDDTAAQTVLRPGERYRHTTVYRLGVR</sequence>
<comment type="pathway">
    <text evidence="2 8">Carbohydrate metabolism; hexose metabolism.</text>
</comment>
<dbReference type="Gene3D" id="2.70.98.10">
    <property type="match status" value="1"/>
</dbReference>
<dbReference type="EMBL" id="CP080095">
    <property type="protein sequence ID" value="QYD69799.1"/>
    <property type="molecule type" value="Genomic_DNA"/>
</dbReference>
<proteinExistence type="inferred from homology"/>
<keyword evidence="7 8" id="KW-0119">Carbohydrate metabolism</keyword>
<evidence type="ECO:0000256" key="7">
    <source>
        <dbReference type="ARBA" id="ARBA00023277"/>
    </source>
</evidence>
<evidence type="ECO:0000256" key="8">
    <source>
        <dbReference type="PIRNR" id="PIRNR005096"/>
    </source>
</evidence>
<evidence type="ECO:0000313" key="10">
    <source>
        <dbReference type="Proteomes" id="UP000826462"/>
    </source>
</evidence>
<dbReference type="SUPFAM" id="SSF74650">
    <property type="entry name" value="Galactose mutarotase-like"/>
    <property type="match status" value="1"/>
</dbReference>
<protein>
    <recommendedName>
        <fullName evidence="5 8">Aldose 1-epimerase</fullName>
        <ecNumber evidence="4 8">5.1.3.3</ecNumber>
    </recommendedName>
</protein>
<accession>A0ABX8ULR4</accession>
<evidence type="ECO:0000256" key="3">
    <source>
        <dbReference type="ARBA" id="ARBA00006206"/>
    </source>
</evidence>
<reference evidence="9 10" key="1">
    <citation type="submission" date="2021-07" db="EMBL/GenBank/DDBJ databases">
        <title>Paraburkholderia edwinii protects Aspergillus sp. from phenazines by acting as a toxin sponge.</title>
        <authorList>
            <person name="Dahlstrom K.M."/>
            <person name="Newman D.K."/>
        </authorList>
    </citation>
    <scope>NUCLEOTIDE SEQUENCE [LARGE SCALE GENOMIC DNA]</scope>
    <source>
        <strain evidence="9 10">Pe01</strain>
    </source>
</reference>
<dbReference type="Pfam" id="PF01263">
    <property type="entry name" value="Aldose_epim"/>
    <property type="match status" value="1"/>
</dbReference>
<evidence type="ECO:0000256" key="1">
    <source>
        <dbReference type="ARBA" id="ARBA00001614"/>
    </source>
</evidence>
<dbReference type="CDD" id="cd09019">
    <property type="entry name" value="galactose_mutarotase_like"/>
    <property type="match status" value="1"/>
</dbReference>
<dbReference type="RefSeq" id="WP_219799136.1">
    <property type="nucleotide sequence ID" value="NZ_CP080095.1"/>
</dbReference>
<dbReference type="PANTHER" id="PTHR10091">
    <property type="entry name" value="ALDOSE-1-EPIMERASE"/>
    <property type="match status" value="1"/>
</dbReference>
<evidence type="ECO:0000256" key="6">
    <source>
        <dbReference type="ARBA" id="ARBA00023235"/>
    </source>
</evidence>
<comment type="similarity">
    <text evidence="3 8">Belongs to the aldose epimerase family.</text>
</comment>
<comment type="catalytic activity">
    <reaction evidence="1 8">
        <text>alpha-D-glucose = beta-D-glucose</text>
        <dbReference type="Rhea" id="RHEA:10264"/>
        <dbReference type="ChEBI" id="CHEBI:15903"/>
        <dbReference type="ChEBI" id="CHEBI:17925"/>
        <dbReference type="EC" id="5.1.3.3"/>
    </reaction>
</comment>
<dbReference type="InterPro" id="IPR008183">
    <property type="entry name" value="Aldose_1/G6P_1-epimerase"/>
</dbReference>
<evidence type="ECO:0000256" key="2">
    <source>
        <dbReference type="ARBA" id="ARBA00005028"/>
    </source>
</evidence>
<dbReference type="PIRSF" id="PIRSF005096">
    <property type="entry name" value="GALM"/>
    <property type="match status" value="1"/>
</dbReference>
<dbReference type="InterPro" id="IPR018052">
    <property type="entry name" value="Ald1_epimerase_CS"/>
</dbReference>
<evidence type="ECO:0000256" key="4">
    <source>
        <dbReference type="ARBA" id="ARBA00013185"/>
    </source>
</evidence>
<dbReference type="InterPro" id="IPR014718">
    <property type="entry name" value="GH-type_carb-bd"/>
</dbReference>
<dbReference type="PANTHER" id="PTHR10091:SF0">
    <property type="entry name" value="GALACTOSE MUTAROTASE"/>
    <property type="match status" value="1"/>
</dbReference>
<keyword evidence="10" id="KW-1185">Reference proteome</keyword>
<organism evidence="9 10">
    <name type="scientific">Paraburkholderia edwinii</name>
    <dbReference type="NCBI Taxonomy" id="2861782"/>
    <lineage>
        <taxon>Bacteria</taxon>
        <taxon>Pseudomonadati</taxon>
        <taxon>Pseudomonadota</taxon>
        <taxon>Betaproteobacteria</taxon>
        <taxon>Burkholderiales</taxon>
        <taxon>Burkholderiaceae</taxon>
        <taxon>Paraburkholderia</taxon>
    </lineage>
</organism>
<dbReference type="EC" id="5.1.3.3" evidence="4 8"/>
<name>A0ABX8ULR4_9BURK</name>
<dbReference type="PROSITE" id="PS00545">
    <property type="entry name" value="ALDOSE_1_EPIMERASE"/>
    <property type="match status" value="1"/>
</dbReference>
<dbReference type="Proteomes" id="UP000826462">
    <property type="component" value="Chromosome 1"/>
</dbReference>
<dbReference type="InterPro" id="IPR011013">
    <property type="entry name" value="Gal_mutarotase_sf_dom"/>
</dbReference>